<accession>A0ABQ9K2Z3</accession>
<protein>
    <submittedName>
        <fullName evidence="1">Uncharacterized protein</fullName>
    </submittedName>
</protein>
<evidence type="ECO:0000313" key="1">
    <source>
        <dbReference type="EMBL" id="KAJ8983947.1"/>
    </source>
</evidence>
<comment type="caution">
    <text evidence="1">The sequence shown here is derived from an EMBL/GenBank/DDBJ whole genome shotgun (WGS) entry which is preliminary data.</text>
</comment>
<keyword evidence="2" id="KW-1185">Reference proteome</keyword>
<name>A0ABQ9K2Z3_9CUCU</name>
<dbReference type="EMBL" id="JAPWTJ010000053">
    <property type="protein sequence ID" value="KAJ8983947.1"/>
    <property type="molecule type" value="Genomic_DNA"/>
</dbReference>
<proteinExistence type="predicted"/>
<evidence type="ECO:0000313" key="2">
    <source>
        <dbReference type="Proteomes" id="UP001162164"/>
    </source>
</evidence>
<gene>
    <name evidence="1" type="ORF">NQ317_008649</name>
</gene>
<organism evidence="1 2">
    <name type="scientific">Molorchus minor</name>
    <dbReference type="NCBI Taxonomy" id="1323400"/>
    <lineage>
        <taxon>Eukaryota</taxon>
        <taxon>Metazoa</taxon>
        <taxon>Ecdysozoa</taxon>
        <taxon>Arthropoda</taxon>
        <taxon>Hexapoda</taxon>
        <taxon>Insecta</taxon>
        <taxon>Pterygota</taxon>
        <taxon>Neoptera</taxon>
        <taxon>Endopterygota</taxon>
        <taxon>Coleoptera</taxon>
        <taxon>Polyphaga</taxon>
        <taxon>Cucujiformia</taxon>
        <taxon>Chrysomeloidea</taxon>
        <taxon>Cerambycidae</taxon>
        <taxon>Lamiinae</taxon>
        <taxon>Monochamini</taxon>
        <taxon>Molorchus</taxon>
    </lineage>
</organism>
<reference evidence="1" key="1">
    <citation type="journal article" date="2023" name="Insect Mol. Biol.">
        <title>Genome sequencing provides insights into the evolution of gene families encoding plant cell wall-degrading enzymes in longhorned beetles.</title>
        <authorList>
            <person name="Shin N.R."/>
            <person name="Okamura Y."/>
            <person name="Kirsch R."/>
            <person name="Pauchet Y."/>
        </authorList>
    </citation>
    <scope>NUCLEOTIDE SEQUENCE</scope>
    <source>
        <strain evidence="1">MMC_N1</strain>
    </source>
</reference>
<dbReference type="Proteomes" id="UP001162164">
    <property type="component" value="Unassembled WGS sequence"/>
</dbReference>
<sequence>MRIQSMKKMTWKRCLQCSRTPNSTYILSKSKSTGVLPEAAAKYSLSIRAALHTTKKKRTAQTEAQTAA</sequence>